<sequence length="143" mass="15832">MRTEKRNPAPGDAGNGAQESGQLASKSTTSARPGKRLWTKRRRVLLNLIRRPSLHRFQAERIGEHCLHTTVAAWQADGVEVAREFIQVRGWGGEPTTVARYYLTPEQRETATDRLARELTAAGAAESYDEAVAFITSGGREAR</sequence>
<accession>A0A540VQM2</accession>
<proteinExistence type="predicted"/>
<feature type="region of interest" description="Disordered" evidence="1">
    <location>
        <begin position="1"/>
        <end position="36"/>
    </location>
</feature>
<dbReference type="Proteomes" id="UP000315400">
    <property type="component" value="Unassembled WGS sequence"/>
</dbReference>
<organism evidence="2 3">
    <name type="scientific">Spiribacter salinus</name>
    <dbReference type="NCBI Taxonomy" id="1335746"/>
    <lineage>
        <taxon>Bacteria</taxon>
        <taxon>Pseudomonadati</taxon>
        <taxon>Pseudomonadota</taxon>
        <taxon>Gammaproteobacteria</taxon>
        <taxon>Chromatiales</taxon>
        <taxon>Ectothiorhodospiraceae</taxon>
        <taxon>Spiribacter</taxon>
    </lineage>
</organism>
<dbReference type="EMBL" id="VIFK01000097">
    <property type="protein sequence ID" value="TQE99067.1"/>
    <property type="molecule type" value="Genomic_DNA"/>
</dbReference>
<comment type="caution">
    <text evidence="2">The sequence shown here is derived from an EMBL/GenBank/DDBJ whole genome shotgun (WGS) entry which is preliminary data.</text>
</comment>
<evidence type="ECO:0000313" key="3">
    <source>
        <dbReference type="Proteomes" id="UP000315400"/>
    </source>
</evidence>
<name>A0A540VQM2_9GAMM</name>
<gene>
    <name evidence="2" type="ORF">FKY71_10585</name>
</gene>
<evidence type="ECO:0000313" key="2">
    <source>
        <dbReference type="EMBL" id="TQE99067.1"/>
    </source>
</evidence>
<protein>
    <submittedName>
        <fullName evidence="2">Uncharacterized protein</fullName>
    </submittedName>
</protein>
<dbReference type="AlphaFoldDB" id="A0A540VQM2"/>
<reference evidence="2 3" key="1">
    <citation type="submission" date="2019-06" db="EMBL/GenBank/DDBJ databases">
        <title>Metagenome assembled Genome of Spiribacter salinus SL48-SHIP from the microbial mat of Salt Lake 48 (Novosibirsk region, Russia).</title>
        <authorList>
            <person name="Shipova A."/>
            <person name="Rozanov A.S."/>
            <person name="Bryanskaya A.V."/>
            <person name="Peltek S.E."/>
        </authorList>
    </citation>
    <scope>NUCLEOTIDE SEQUENCE [LARGE SCALE GENOMIC DNA]</scope>
    <source>
        <strain evidence="2">SL48-SHIP-2</strain>
    </source>
</reference>
<evidence type="ECO:0000256" key="1">
    <source>
        <dbReference type="SAM" id="MobiDB-lite"/>
    </source>
</evidence>
<feature type="compositionally biased region" description="Polar residues" evidence="1">
    <location>
        <begin position="17"/>
        <end position="31"/>
    </location>
</feature>